<comment type="caution">
    <text evidence="2">The sequence shown here is derived from an EMBL/GenBank/DDBJ whole genome shotgun (WGS) entry which is preliminary data.</text>
</comment>
<accession>A0A167XTC6</accession>
<evidence type="ECO:0000313" key="2">
    <source>
        <dbReference type="EMBL" id="OAA65373.1"/>
    </source>
</evidence>
<dbReference type="Proteomes" id="UP000076874">
    <property type="component" value="Unassembled WGS sequence"/>
</dbReference>
<reference evidence="2 3" key="1">
    <citation type="journal article" date="2016" name="Genome Biol. Evol.">
        <title>Divergent and convergent evolution of fungal pathogenicity.</title>
        <authorList>
            <person name="Shang Y."/>
            <person name="Xiao G."/>
            <person name="Zheng P."/>
            <person name="Cen K."/>
            <person name="Zhan S."/>
            <person name="Wang C."/>
        </authorList>
    </citation>
    <scope>NUCLEOTIDE SEQUENCE [LARGE SCALE GENOMIC DNA]</scope>
    <source>
        <strain evidence="2 3">RCEF 264</strain>
    </source>
</reference>
<gene>
    <name evidence="2" type="ORF">SPI_02160</name>
</gene>
<evidence type="ECO:0000256" key="1">
    <source>
        <dbReference type="SAM" id="MobiDB-lite"/>
    </source>
</evidence>
<name>A0A167XTC6_9HYPO</name>
<dbReference type="OrthoDB" id="3050608at2759"/>
<protein>
    <submittedName>
        <fullName evidence="2">Uncharacterized protein</fullName>
    </submittedName>
</protein>
<dbReference type="AlphaFoldDB" id="A0A167XTC6"/>
<keyword evidence="3" id="KW-1185">Reference proteome</keyword>
<evidence type="ECO:0000313" key="3">
    <source>
        <dbReference type="Proteomes" id="UP000076874"/>
    </source>
</evidence>
<dbReference type="EMBL" id="AZHD01000003">
    <property type="protein sequence ID" value="OAA65373.1"/>
    <property type="molecule type" value="Genomic_DNA"/>
</dbReference>
<feature type="region of interest" description="Disordered" evidence="1">
    <location>
        <begin position="1"/>
        <end position="30"/>
    </location>
</feature>
<organism evidence="2 3">
    <name type="scientific">Niveomyces insectorum RCEF 264</name>
    <dbReference type="NCBI Taxonomy" id="1081102"/>
    <lineage>
        <taxon>Eukaryota</taxon>
        <taxon>Fungi</taxon>
        <taxon>Dikarya</taxon>
        <taxon>Ascomycota</taxon>
        <taxon>Pezizomycotina</taxon>
        <taxon>Sordariomycetes</taxon>
        <taxon>Hypocreomycetidae</taxon>
        <taxon>Hypocreales</taxon>
        <taxon>Cordycipitaceae</taxon>
        <taxon>Niveomyces</taxon>
    </lineage>
</organism>
<proteinExistence type="predicted"/>
<sequence>MNPQQQQPGQMGGQQGAQQGGQQGGYPEKAFEYVEKKAGINVDQNTNSKLASGAKNAFQKMTGNQPSNPGGN</sequence>
<feature type="compositionally biased region" description="Gly residues" evidence="1">
    <location>
        <begin position="10"/>
        <end position="24"/>
    </location>
</feature>